<dbReference type="Gene3D" id="3.40.140.10">
    <property type="entry name" value="Cytidine Deaminase, domain 2"/>
    <property type="match status" value="1"/>
</dbReference>
<comment type="caution">
    <text evidence="3">Lacks conserved residue(s) required for the propagation of feature annotation.</text>
</comment>
<dbReference type="EMBL" id="JAGKSP010000017">
    <property type="protein sequence ID" value="MBP3966404.1"/>
    <property type="molecule type" value="Genomic_DNA"/>
</dbReference>
<organism evidence="4 5">
    <name type="scientific">Paenibacillus lignilyticus</name>
    <dbReference type="NCBI Taxonomy" id="1172615"/>
    <lineage>
        <taxon>Bacteria</taxon>
        <taxon>Bacillati</taxon>
        <taxon>Bacillota</taxon>
        <taxon>Bacilli</taxon>
        <taxon>Bacillales</taxon>
        <taxon>Paenibacillaceae</taxon>
        <taxon>Paenibacillus</taxon>
    </lineage>
</organism>
<dbReference type="HAMAP" id="MF_00187">
    <property type="entry name" value="FdhD"/>
    <property type="match status" value="1"/>
</dbReference>
<protein>
    <recommendedName>
        <fullName evidence="3">Sulfur carrier protein FdhD</fullName>
    </recommendedName>
</protein>
<dbReference type="Proteomes" id="UP000673394">
    <property type="component" value="Unassembled WGS sequence"/>
</dbReference>
<dbReference type="PANTHER" id="PTHR30592">
    <property type="entry name" value="FORMATE DEHYDROGENASE"/>
    <property type="match status" value="1"/>
</dbReference>
<reference evidence="4 5" key="1">
    <citation type="submission" date="2021-04" db="EMBL/GenBank/DDBJ databases">
        <title>Paenibacillus sp. DLE-14 whole genome sequence.</title>
        <authorList>
            <person name="Ham Y.J."/>
        </authorList>
    </citation>
    <scope>NUCLEOTIDE SEQUENCE [LARGE SCALE GENOMIC DNA]</scope>
    <source>
        <strain evidence="4 5">DLE-14</strain>
    </source>
</reference>
<comment type="function">
    <text evidence="3">Required for formate dehydrogenase (FDH) activity. Acts as a sulfur carrier protein that transfers sulfur from IscS to the molybdenum cofactor prior to its insertion into FDH.</text>
</comment>
<dbReference type="InterPro" id="IPR016193">
    <property type="entry name" value="Cytidine_deaminase-like"/>
</dbReference>
<accession>A0ABS5CKK3</accession>
<comment type="similarity">
    <text evidence="3">Belongs to the FdhD family.</text>
</comment>
<proteinExistence type="inferred from homology"/>
<comment type="caution">
    <text evidence="4">The sequence shown here is derived from an EMBL/GenBank/DDBJ whole genome shotgun (WGS) entry which is preliminary data.</text>
</comment>
<evidence type="ECO:0000256" key="3">
    <source>
        <dbReference type="HAMAP-Rule" id="MF_00187"/>
    </source>
</evidence>
<dbReference type="Gene3D" id="3.10.20.10">
    <property type="match status" value="1"/>
</dbReference>
<keyword evidence="1 3" id="KW-0963">Cytoplasm</keyword>
<evidence type="ECO:0000313" key="4">
    <source>
        <dbReference type="EMBL" id="MBP3966404.1"/>
    </source>
</evidence>
<comment type="subcellular location">
    <subcellularLocation>
        <location evidence="3">Cytoplasm</location>
    </subcellularLocation>
</comment>
<dbReference type="PIRSF" id="PIRSF015626">
    <property type="entry name" value="FdhD"/>
    <property type="match status" value="1"/>
</dbReference>
<evidence type="ECO:0000256" key="2">
    <source>
        <dbReference type="ARBA" id="ARBA00023150"/>
    </source>
</evidence>
<dbReference type="RefSeq" id="WP_210663540.1">
    <property type="nucleotide sequence ID" value="NZ_JAGKSP010000017.1"/>
</dbReference>
<evidence type="ECO:0000313" key="5">
    <source>
        <dbReference type="Proteomes" id="UP000673394"/>
    </source>
</evidence>
<dbReference type="NCBIfam" id="TIGR00129">
    <property type="entry name" value="fdhD_narQ"/>
    <property type="match status" value="1"/>
</dbReference>
<feature type="active site" description="Cysteine persulfide intermediate" evidence="3">
    <location>
        <position position="107"/>
    </location>
</feature>
<sequence length="270" mass="29783">MLPSITAKWRIRKYSGGAASLQEDDIATEYPLTVRLDGEEFATIVCSPTDLEEMIIGFLASEGVIRQAAEIESLRIDEERGFVYVELYNKHSTSKDEVSKRFIGSCCGKSRQFYFHNDARTARTSMSRMTISPAQCTALIRLLQNSSGEFKLTGGVHNAALCTATELLAVRTDIGRHNALDKLFGFSLQQRIAITDKIIAFSGRLSSEVVLKAAKIGVGILLSKSAPTDLALKLAEDLGITCVGFIRGNEMNVYTHGHRIVDEQNESEER</sequence>
<evidence type="ECO:0000256" key="1">
    <source>
        <dbReference type="ARBA" id="ARBA00022490"/>
    </source>
</evidence>
<name>A0ABS5CKK3_9BACL</name>
<dbReference type="SUPFAM" id="SSF53927">
    <property type="entry name" value="Cytidine deaminase-like"/>
    <property type="match status" value="1"/>
</dbReference>
<dbReference type="PANTHER" id="PTHR30592:SF1">
    <property type="entry name" value="SULFUR CARRIER PROTEIN FDHD"/>
    <property type="match status" value="1"/>
</dbReference>
<dbReference type="InterPro" id="IPR003786">
    <property type="entry name" value="FdhD"/>
</dbReference>
<gene>
    <name evidence="3 4" type="primary">fdhD</name>
    <name evidence="4" type="ORF">I8J30_27235</name>
</gene>
<dbReference type="Pfam" id="PF02634">
    <property type="entry name" value="FdhD-NarQ"/>
    <property type="match status" value="1"/>
</dbReference>
<keyword evidence="2 3" id="KW-0501">Molybdenum cofactor biosynthesis</keyword>
<keyword evidence="5" id="KW-1185">Reference proteome</keyword>